<evidence type="ECO:0000256" key="6">
    <source>
        <dbReference type="SAM" id="MobiDB-lite"/>
    </source>
</evidence>
<keyword evidence="2" id="KW-0863">Zinc-finger</keyword>
<proteinExistence type="predicted"/>
<name>A0AAX6H3A0_IRIPA</name>
<reference evidence="8" key="2">
    <citation type="submission" date="2023-04" db="EMBL/GenBank/DDBJ databases">
        <authorList>
            <person name="Bruccoleri R.E."/>
            <person name="Oakeley E.J."/>
            <person name="Faust A.-M."/>
            <person name="Dessus-Babus S."/>
            <person name="Altorfer M."/>
            <person name="Burckhardt D."/>
            <person name="Oertli M."/>
            <person name="Naumann U."/>
            <person name="Petersen F."/>
            <person name="Wong J."/>
        </authorList>
    </citation>
    <scope>NUCLEOTIDE SEQUENCE</scope>
    <source>
        <strain evidence="8">GSM-AAB239-AS_SAM_17_03QT</strain>
        <tissue evidence="8">Leaf</tissue>
    </source>
</reference>
<evidence type="ECO:0000256" key="5">
    <source>
        <dbReference type="ARBA" id="ARBA00023163"/>
    </source>
</evidence>
<feature type="region of interest" description="Disordered" evidence="6">
    <location>
        <begin position="223"/>
        <end position="247"/>
    </location>
</feature>
<dbReference type="EMBL" id="JANAVB010013596">
    <property type="protein sequence ID" value="KAJ6835224.1"/>
    <property type="molecule type" value="Genomic_DNA"/>
</dbReference>
<evidence type="ECO:0000256" key="1">
    <source>
        <dbReference type="ARBA" id="ARBA00022723"/>
    </source>
</evidence>
<keyword evidence="3" id="KW-0862">Zinc</keyword>
<sequence>MDSVCQTCGDTGFQELLVHCSECGASPEHRYCLIKLPHRDEEVHRLCEQCNNESPKIVSTKKVLAGRDVDNLEDVDKQLRYSDSIRGPKDHTQQIPSPAKTVSLQGLKRGPTTSLLHVAETDEDCGHTSLEQKEGQKSKRCKLILDDDDDDEELEQKFQSDRDVQSASIKGLTRGPTRSLLHVAQTEDKDCGHTSLEHKEGQKSKRCKLVLDDDDEELEQKFQSDCDVQSAPIKPTRLPNDSSASLPSEAPVLTSADMTAPHEVMNGMQLVCTKISGCQQEETNDTQPVAAKPIIDCVWRGCFCIGNEEYGPLYGHLSNKACEKVCNVSKLLPPYLRMEKLPRLDAWPNSFKTAPPTDDSIGLYFFPECARVATVLDQLLGEVINKDLVLKFVFDNVELLVFSATILPIGHQRFQGEYYLWGAFRAAQVPLLTFKSDCNPDSNGVAKVNQTAEVSLAREKEEVDGSNVFIGHQDPPLPLKSRCPSKPNEVAEEIKKAVVTLAEEKEDYIDCCDEVLSDVTQNSPTAHKASRVSRFNRSSKPTGEPLSCEKGREEKPMEENFFPTREELEEGEICDVDYSICENLDEKKEDNEFRLSQTVDDKIQCLELFPLQVEDIGIVGKVGAADELNLDLGLSCTARSRVPYEDTSDARSKKNLCRLL</sequence>
<dbReference type="GO" id="GO:0140566">
    <property type="term" value="F:histone reader activity"/>
    <property type="evidence" value="ECO:0007669"/>
    <property type="project" value="InterPro"/>
</dbReference>
<keyword evidence="1" id="KW-0479">Metal-binding</keyword>
<evidence type="ECO:0000256" key="3">
    <source>
        <dbReference type="ARBA" id="ARBA00022833"/>
    </source>
</evidence>
<dbReference type="GO" id="GO:0008270">
    <property type="term" value="F:zinc ion binding"/>
    <property type="evidence" value="ECO:0007669"/>
    <property type="project" value="UniProtKB-KW"/>
</dbReference>
<protein>
    <recommendedName>
        <fullName evidence="7">AIPP2-like SPOC-like domain-containing protein</fullName>
    </recommendedName>
</protein>
<evidence type="ECO:0000259" key="7">
    <source>
        <dbReference type="Pfam" id="PF23121"/>
    </source>
</evidence>
<dbReference type="InterPro" id="IPR056280">
    <property type="entry name" value="AIPP2-like_SPOC"/>
</dbReference>
<dbReference type="AlphaFoldDB" id="A0AAX6H3A0"/>
<dbReference type="PANTHER" id="PTHR33304:SF49">
    <property type="entry name" value="OS12G0161500 PROTEIN"/>
    <property type="match status" value="1"/>
</dbReference>
<dbReference type="GO" id="GO:0034244">
    <property type="term" value="P:negative regulation of transcription elongation by RNA polymerase II"/>
    <property type="evidence" value="ECO:0007669"/>
    <property type="project" value="InterPro"/>
</dbReference>
<reference evidence="8" key="1">
    <citation type="journal article" date="2023" name="GigaByte">
        <title>Genome assembly of the bearded iris, Iris pallida Lam.</title>
        <authorList>
            <person name="Bruccoleri R.E."/>
            <person name="Oakeley E.J."/>
            <person name="Faust A.M.E."/>
            <person name="Altorfer M."/>
            <person name="Dessus-Babus S."/>
            <person name="Burckhardt D."/>
            <person name="Oertli M."/>
            <person name="Naumann U."/>
            <person name="Petersen F."/>
            <person name="Wong J."/>
        </authorList>
    </citation>
    <scope>NUCLEOTIDE SEQUENCE</scope>
    <source>
        <strain evidence="8">GSM-AAB239-AS_SAM_17_03QT</strain>
    </source>
</reference>
<dbReference type="Proteomes" id="UP001140949">
    <property type="component" value="Unassembled WGS sequence"/>
</dbReference>
<dbReference type="Pfam" id="PF23121">
    <property type="entry name" value="SPOC_AIPP2"/>
    <property type="match status" value="1"/>
</dbReference>
<dbReference type="PANTHER" id="PTHR33304">
    <property type="match status" value="1"/>
</dbReference>
<comment type="caution">
    <text evidence="8">The sequence shown here is derived from an EMBL/GenBank/DDBJ whole genome shotgun (WGS) entry which is preliminary data.</text>
</comment>
<evidence type="ECO:0000313" key="9">
    <source>
        <dbReference type="Proteomes" id="UP001140949"/>
    </source>
</evidence>
<evidence type="ECO:0000256" key="4">
    <source>
        <dbReference type="ARBA" id="ARBA00023015"/>
    </source>
</evidence>
<gene>
    <name evidence="8" type="ORF">M6B38_122885</name>
</gene>
<organism evidence="8 9">
    <name type="scientific">Iris pallida</name>
    <name type="common">Sweet iris</name>
    <dbReference type="NCBI Taxonomy" id="29817"/>
    <lineage>
        <taxon>Eukaryota</taxon>
        <taxon>Viridiplantae</taxon>
        <taxon>Streptophyta</taxon>
        <taxon>Embryophyta</taxon>
        <taxon>Tracheophyta</taxon>
        <taxon>Spermatophyta</taxon>
        <taxon>Magnoliopsida</taxon>
        <taxon>Liliopsida</taxon>
        <taxon>Asparagales</taxon>
        <taxon>Iridaceae</taxon>
        <taxon>Iridoideae</taxon>
        <taxon>Irideae</taxon>
        <taxon>Iris</taxon>
    </lineage>
</organism>
<dbReference type="InterPro" id="IPR049914">
    <property type="entry name" value="PHD1-3/5-6"/>
</dbReference>
<feature type="region of interest" description="Disordered" evidence="6">
    <location>
        <begin position="524"/>
        <end position="555"/>
    </location>
</feature>
<feature type="domain" description="AIPP2-like SPOC-like" evidence="7">
    <location>
        <begin position="299"/>
        <end position="424"/>
    </location>
</feature>
<evidence type="ECO:0000256" key="2">
    <source>
        <dbReference type="ARBA" id="ARBA00022771"/>
    </source>
</evidence>
<keyword evidence="4" id="KW-0805">Transcription regulation</keyword>
<evidence type="ECO:0000313" key="8">
    <source>
        <dbReference type="EMBL" id="KAJ6835224.1"/>
    </source>
</evidence>
<keyword evidence="5" id="KW-0804">Transcription</keyword>
<accession>A0AAX6H3A0</accession>
<keyword evidence="9" id="KW-1185">Reference proteome</keyword>